<gene>
    <name evidence="3" type="ORF">FIV39_31975</name>
    <name evidence="2" type="ORF">SAMN04490186_0988</name>
</gene>
<comment type="caution">
    <text evidence="3">The sequence shown here is derived from an EMBL/GenBank/DDBJ whole genome shotgun (WGS) entry which is preliminary data.</text>
</comment>
<evidence type="ECO:0000313" key="5">
    <source>
        <dbReference type="Proteomes" id="UP000317267"/>
    </source>
</evidence>
<organism evidence="3 5">
    <name type="scientific">Pseudomonas grimontii</name>
    <dbReference type="NCBI Taxonomy" id="129847"/>
    <lineage>
        <taxon>Bacteria</taxon>
        <taxon>Pseudomonadati</taxon>
        <taxon>Pseudomonadota</taxon>
        <taxon>Gammaproteobacteria</taxon>
        <taxon>Pseudomonadales</taxon>
        <taxon>Pseudomonadaceae</taxon>
        <taxon>Pseudomonas</taxon>
    </lineage>
</organism>
<dbReference type="Proteomes" id="UP000317267">
    <property type="component" value="Unassembled WGS sequence"/>
</dbReference>
<evidence type="ECO:0000313" key="2">
    <source>
        <dbReference type="EMBL" id="SDQ56124.1"/>
    </source>
</evidence>
<reference evidence="3 5" key="2">
    <citation type="submission" date="2019-06" db="EMBL/GenBank/DDBJ databases">
        <title>Pseudomonas bimorpha sp. nov. isolated from bovine raw milk and skim milk concentrate.</title>
        <authorList>
            <person name="Hofmann K."/>
            <person name="Huptas C."/>
            <person name="Doll E."/>
            <person name="Scherer S."/>
            <person name="Wenning M."/>
        </authorList>
    </citation>
    <scope>NUCLEOTIDE SEQUENCE [LARGE SCALE GENOMIC DNA]</scope>
    <source>
        <strain evidence="3 5">DSM 17515</strain>
    </source>
</reference>
<feature type="region of interest" description="Disordered" evidence="1">
    <location>
        <begin position="1"/>
        <end position="66"/>
    </location>
</feature>
<feature type="compositionally biased region" description="Polar residues" evidence="1">
    <location>
        <begin position="7"/>
        <end position="22"/>
    </location>
</feature>
<feature type="compositionally biased region" description="Basic and acidic residues" evidence="1">
    <location>
        <begin position="23"/>
        <end position="35"/>
    </location>
</feature>
<protein>
    <submittedName>
        <fullName evidence="3">Uncharacterized protein</fullName>
    </submittedName>
</protein>
<reference evidence="2 4" key="1">
    <citation type="submission" date="2016-10" db="EMBL/GenBank/DDBJ databases">
        <authorList>
            <person name="Varghese N."/>
            <person name="Submissions S."/>
        </authorList>
    </citation>
    <scope>NUCLEOTIDE SEQUENCE [LARGE SCALE GENOMIC DNA]</scope>
    <source>
        <strain evidence="2 4">BS2976</strain>
    </source>
</reference>
<sequence>MFGSIHRTMNNDNAVNVLQQSELHQRQKSDVEPNRKQSSTIEFGGPAASDGRKNQSTLDSLGGTLL</sequence>
<evidence type="ECO:0000313" key="3">
    <source>
        <dbReference type="EMBL" id="TWR52957.1"/>
    </source>
</evidence>
<dbReference type="EMBL" id="VFES01000039">
    <property type="protein sequence ID" value="TWR52957.1"/>
    <property type="molecule type" value="Genomic_DNA"/>
</dbReference>
<accession>A0A1H1BW16</accession>
<evidence type="ECO:0000313" key="4">
    <source>
        <dbReference type="Proteomes" id="UP000198740"/>
    </source>
</evidence>
<dbReference type="EMBL" id="FNKM01000002">
    <property type="protein sequence ID" value="SDQ56124.1"/>
    <property type="molecule type" value="Genomic_DNA"/>
</dbReference>
<evidence type="ECO:0000256" key="1">
    <source>
        <dbReference type="SAM" id="MobiDB-lite"/>
    </source>
</evidence>
<name>A0A1H1BW16_9PSED</name>
<dbReference type="Proteomes" id="UP000198740">
    <property type="component" value="Unassembled WGS sequence"/>
</dbReference>
<proteinExistence type="predicted"/>
<dbReference type="AlphaFoldDB" id="A0A1H1BW16"/>
<dbReference type="RefSeq" id="WP_090400706.1">
    <property type="nucleotide sequence ID" value="NZ_FNKM01000002.1"/>
</dbReference>
<keyword evidence="4" id="KW-1185">Reference proteome</keyword>